<dbReference type="STRING" id="1884261.A0A5C3QGU7"/>
<name>A0A5C3QGU7_9AGAR</name>
<keyword evidence="1" id="KW-1133">Transmembrane helix</keyword>
<dbReference type="AlphaFoldDB" id="A0A5C3QGU7"/>
<feature type="transmembrane region" description="Helical" evidence="1">
    <location>
        <begin position="12"/>
        <end position="34"/>
    </location>
</feature>
<reference evidence="2 3" key="1">
    <citation type="journal article" date="2019" name="Nat. Ecol. Evol.">
        <title>Megaphylogeny resolves global patterns of mushroom evolution.</title>
        <authorList>
            <person name="Varga T."/>
            <person name="Krizsan K."/>
            <person name="Foldi C."/>
            <person name="Dima B."/>
            <person name="Sanchez-Garcia M."/>
            <person name="Sanchez-Ramirez S."/>
            <person name="Szollosi G.J."/>
            <person name="Szarkandi J.G."/>
            <person name="Papp V."/>
            <person name="Albert L."/>
            <person name="Andreopoulos W."/>
            <person name="Angelini C."/>
            <person name="Antonin V."/>
            <person name="Barry K.W."/>
            <person name="Bougher N.L."/>
            <person name="Buchanan P."/>
            <person name="Buyck B."/>
            <person name="Bense V."/>
            <person name="Catcheside P."/>
            <person name="Chovatia M."/>
            <person name="Cooper J."/>
            <person name="Damon W."/>
            <person name="Desjardin D."/>
            <person name="Finy P."/>
            <person name="Geml J."/>
            <person name="Haridas S."/>
            <person name="Hughes K."/>
            <person name="Justo A."/>
            <person name="Karasinski D."/>
            <person name="Kautmanova I."/>
            <person name="Kiss B."/>
            <person name="Kocsube S."/>
            <person name="Kotiranta H."/>
            <person name="LaButti K.M."/>
            <person name="Lechner B.E."/>
            <person name="Liimatainen K."/>
            <person name="Lipzen A."/>
            <person name="Lukacs Z."/>
            <person name="Mihaltcheva S."/>
            <person name="Morgado L.N."/>
            <person name="Niskanen T."/>
            <person name="Noordeloos M.E."/>
            <person name="Ohm R.A."/>
            <person name="Ortiz-Santana B."/>
            <person name="Ovrebo C."/>
            <person name="Racz N."/>
            <person name="Riley R."/>
            <person name="Savchenko A."/>
            <person name="Shiryaev A."/>
            <person name="Soop K."/>
            <person name="Spirin V."/>
            <person name="Szebenyi C."/>
            <person name="Tomsovsky M."/>
            <person name="Tulloss R.E."/>
            <person name="Uehling J."/>
            <person name="Grigoriev I.V."/>
            <person name="Vagvolgyi C."/>
            <person name="Papp T."/>
            <person name="Martin F.M."/>
            <person name="Miettinen O."/>
            <person name="Hibbett D.S."/>
            <person name="Nagy L.G."/>
        </authorList>
    </citation>
    <scope>NUCLEOTIDE SEQUENCE [LARGE SCALE GENOMIC DNA]</scope>
    <source>
        <strain evidence="2 3">CBS 309.79</strain>
    </source>
</reference>
<dbReference type="PANTHER" id="PTHR37919">
    <property type="entry name" value="PROTEIN CBG05606"/>
    <property type="match status" value="1"/>
</dbReference>
<gene>
    <name evidence="2" type="ORF">BDV98DRAFT_569644</name>
</gene>
<sequence length="194" mass="21993">MSKPTSNVKTRGWISLWFLITIPVIFWDAGYCFMRPHSFEGGPWHALWKPYSIYQNVDLVYGVQQYLDKNGFTNAQSLLNIIENFLNITYIYLVHGTSHGPRPAAPLLGLVSAATTLAKTVLYWAQEYYCDYCAVGHNSGKDLLVYWIIPNGLWIVVPSMIVYTLWNDILSDLTVASRLTPAERRSAILKAKTA</sequence>
<protein>
    <recommendedName>
        <fullName evidence="4">Emopamil-binding protein</fullName>
    </recommendedName>
</protein>
<evidence type="ECO:0000256" key="1">
    <source>
        <dbReference type="SAM" id="Phobius"/>
    </source>
</evidence>
<evidence type="ECO:0000313" key="2">
    <source>
        <dbReference type="EMBL" id="TFL00350.1"/>
    </source>
</evidence>
<keyword evidence="3" id="KW-1185">Reference proteome</keyword>
<accession>A0A5C3QGU7</accession>
<dbReference type="Proteomes" id="UP000305067">
    <property type="component" value="Unassembled WGS sequence"/>
</dbReference>
<dbReference type="OrthoDB" id="60858at2759"/>
<evidence type="ECO:0000313" key="3">
    <source>
        <dbReference type="Proteomes" id="UP000305067"/>
    </source>
</evidence>
<feature type="transmembrane region" description="Helical" evidence="1">
    <location>
        <begin position="144"/>
        <end position="166"/>
    </location>
</feature>
<organism evidence="2 3">
    <name type="scientific">Pterulicium gracile</name>
    <dbReference type="NCBI Taxonomy" id="1884261"/>
    <lineage>
        <taxon>Eukaryota</taxon>
        <taxon>Fungi</taxon>
        <taxon>Dikarya</taxon>
        <taxon>Basidiomycota</taxon>
        <taxon>Agaricomycotina</taxon>
        <taxon>Agaricomycetes</taxon>
        <taxon>Agaricomycetidae</taxon>
        <taxon>Agaricales</taxon>
        <taxon>Pleurotineae</taxon>
        <taxon>Pterulaceae</taxon>
        <taxon>Pterulicium</taxon>
    </lineage>
</organism>
<dbReference type="EMBL" id="ML178829">
    <property type="protein sequence ID" value="TFL00350.1"/>
    <property type="molecule type" value="Genomic_DNA"/>
</dbReference>
<keyword evidence="1" id="KW-0812">Transmembrane</keyword>
<dbReference type="PANTHER" id="PTHR37919:SF2">
    <property type="entry name" value="EXPERA DOMAIN-CONTAINING PROTEIN"/>
    <property type="match status" value="1"/>
</dbReference>
<evidence type="ECO:0008006" key="4">
    <source>
        <dbReference type="Google" id="ProtNLM"/>
    </source>
</evidence>
<keyword evidence="1" id="KW-0472">Membrane</keyword>
<proteinExistence type="predicted"/>